<name>A0ABR7XVB3_9SPHI</name>
<dbReference type="Gene3D" id="2.30.30.90">
    <property type="match status" value="1"/>
</dbReference>
<dbReference type="Proteomes" id="UP000651112">
    <property type="component" value="Unassembled WGS sequence"/>
</dbReference>
<dbReference type="SUPFAM" id="SSF50037">
    <property type="entry name" value="C-terminal domain of transcriptional repressors"/>
    <property type="match status" value="1"/>
</dbReference>
<dbReference type="PANTHER" id="PTHR42954">
    <property type="entry name" value="FE(2+) TRANSPORT PROTEIN A"/>
    <property type="match status" value="1"/>
</dbReference>
<evidence type="ECO:0000313" key="3">
    <source>
        <dbReference type="EMBL" id="MBD1422972.1"/>
    </source>
</evidence>
<sequence>MHKSFSLDLLEVGEQATIRQLDSSELPSKFYEMGLLPGAVVKIKHKAPFNGPIGLQISSSNTLIAIRKSEALHIFVEK</sequence>
<dbReference type="Pfam" id="PF04023">
    <property type="entry name" value="FeoA"/>
    <property type="match status" value="1"/>
</dbReference>
<dbReference type="PANTHER" id="PTHR42954:SF1">
    <property type="entry name" value="FERROUS IRON TRANSPORTER FEOA DOMAIN-CONTAINING PROTEIN"/>
    <property type="match status" value="1"/>
</dbReference>
<keyword evidence="4" id="KW-1185">Reference proteome</keyword>
<dbReference type="InterPro" id="IPR038157">
    <property type="entry name" value="FeoA_core_dom"/>
</dbReference>
<evidence type="ECO:0000256" key="1">
    <source>
        <dbReference type="ARBA" id="ARBA00023004"/>
    </source>
</evidence>
<dbReference type="EMBL" id="JACNYL010000003">
    <property type="protein sequence ID" value="MBD1422972.1"/>
    <property type="molecule type" value="Genomic_DNA"/>
</dbReference>
<keyword evidence="1" id="KW-0408">Iron</keyword>
<evidence type="ECO:0000313" key="4">
    <source>
        <dbReference type="Proteomes" id="UP000651112"/>
    </source>
</evidence>
<dbReference type="InterPro" id="IPR007167">
    <property type="entry name" value="Fe-transptr_FeoA-like"/>
</dbReference>
<feature type="domain" description="Ferrous iron transporter FeoA-like" evidence="2">
    <location>
        <begin position="5"/>
        <end position="78"/>
    </location>
</feature>
<organism evidence="3 4">
    <name type="scientific">Sphingobacterium chuzhouense</name>
    <dbReference type="NCBI Taxonomy" id="1742264"/>
    <lineage>
        <taxon>Bacteria</taxon>
        <taxon>Pseudomonadati</taxon>
        <taxon>Bacteroidota</taxon>
        <taxon>Sphingobacteriia</taxon>
        <taxon>Sphingobacteriales</taxon>
        <taxon>Sphingobacteriaceae</taxon>
        <taxon>Sphingobacterium</taxon>
    </lineage>
</organism>
<reference evidence="3 4" key="1">
    <citation type="submission" date="2020-08" db="EMBL/GenBank/DDBJ databases">
        <title>Sphingobacterium sp. DN00404 isolated from aquaculture water.</title>
        <authorList>
            <person name="Zhang M."/>
        </authorList>
    </citation>
    <scope>NUCLEOTIDE SEQUENCE [LARGE SCALE GENOMIC DNA]</scope>
    <source>
        <strain evidence="3 4">KCTC 42746</strain>
    </source>
</reference>
<dbReference type="RefSeq" id="WP_190314644.1">
    <property type="nucleotide sequence ID" value="NZ_JACNYL010000003.1"/>
</dbReference>
<gene>
    <name evidence="3" type="ORF">H8B21_15480</name>
</gene>
<proteinExistence type="predicted"/>
<dbReference type="SMART" id="SM00899">
    <property type="entry name" value="FeoA"/>
    <property type="match status" value="1"/>
</dbReference>
<evidence type="ECO:0000259" key="2">
    <source>
        <dbReference type="SMART" id="SM00899"/>
    </source>
</evidence>
<protein>
    <submittedName>
        <fullName evidence="3">Ferrous iron transport protein A</fullName>
    </submittedName>
</protein>
<accession>A0ABR7XVB3</accession>
<dbReference type="InterPro" id="IPR052713">
    <property type="entry name" value="FeoA"/>
</dbReference>
<dbReference type="InterPro" id="IPR008988">
    <property type="entry name" value="Transcriptional_repressor_C"/>
</dbReference>
<comment type="caution">
    <text evidence="3">The sequence shown here is derived from an EMBL/GenBank/DDBJ whole genome shotgun (WGS) entry which is preliminary data.</text>
</comment>